<keyword evidence="2" id="KW-1185">Reference proteome</keyword>
<proteinExistence type="predicted"/>
<evidence type="ECO:0000313" key="1">
    <source>
        <dbReference type="EMBL" id="CAG8772891.1"/>
    </source>
</evidence>
<sequence length="1263" mass="145592">MGPVQGSNEAVRSEFVSAILKGGQNCCVVKTKQDLPGIGIAQNIMQCQSACDDDSGQRPKIDKVVSELRETYEKKLEQFKVFYSTFCPPSKVIDSALYANDLEEKLKKLLYSQFNFLPSQYLEHYEDVIIKVTELYEFANLKTLINIYETHLSQITDEVNINYVINALVPAVRDEHIKTFKNYKEKKWIQIKNSEAFPLWKGVTDIKAELELINKVVKSDISDINDLENSLEHLTVMPKWEERDDMLILGKVVEFVKYVNDNNPIDNENYWSLINELASASDLLEFLQITAEDVIKNLINDVDDFSDKRLILEDTVSSLIHVKQFRNISNREEVTKEKIQKAVSRGTYTFDKVDKSDIFNVTLVYQAKGADKIKYNISDLLCLREGALLITEPANMYADLTEEEKSRKIMNEFVLQVNTAQEILIVGSKLIQMWHFDYRRKKAVGEAQEQHYYLTFFPARHILAFYDYFTSDVQDDENTEICRTLIKLVNNKAELPSRKDRSGISRKNTDYFRTLKEIGERNAADVVDRGKICVASCDDKLHIPNIIMSFNITCVSSDLSGQGKTEWIKQASLKEKKNLHSFLIDDGANYESLVCQLKDFKIYPTESLHINIMSVDHPDEINMFLFELSTLGCVSSNVNVISFSRIPIFIELASTIQQKLLNSLPMTNYLIKEHLSWNIRNLNVSSELYNAFEKHELDERDIIIDGLNCIKKPLSDERCQDLIEKYIFKGFIDGINSFRFVEIFTNVLADQLVRLSPSAYLTVENLKLLINENTLLRTTLAKVAQLNSTFNDYDSKFEIVQWDAYNYLLIIFMSQNPDSIYKWKLEDYNRMAPKSLLEILEYLARRTTHKIDLPLYALSTDNLVKMALILLRARSNVPVVIMGEAGCWKVEVNYEPFNLHAGIKEQDILDFMEKVQKKAENSELWLFLDEINTRNHIGLLANIIAQRTLNGKLLHHNIRTFSACNPYRKRIKAQSQDGLKTKVKRYEELSSLVYQVKPLPDQILDYVWNYGFLIPNDEKKYIQVMVQTRFGEGHDLFTELLFSSQQFIRSIEEKYSVSLRDVKRAIKLVDFFNESLCSRHSRNRPHLPNPDNLGRINFTIRCYILALSLCYQSRIYDQESRNNDFIKVIRDEQEDWIKRMQLPPNTAMNEALLENVLAMFVCILAKIPVFIIGAPGSSKSLAIKLVGQNLRGSDSNDRYFRKLPQACLISYQGSSSSTSDGIIKAFEKANKYQEIRSKEFPVIGVVVFDGIGLAETNPDNPLK</sequence>
<dbReference type="InterPro" id="IPR031248">
    <property type="entry name" value="RNF213"/>
</dbReference>
<gene>
    <name evidence="1" type="ORF">GMARGA_LOCUS18727</name>
</gene>
<feature type="non-terminal residue" evidence="1">
    <location>
        <position position="1263"/>
    </location>
</feature>
<dbReference type="EMBL" id="CAJVQB010015167">
    <property type="protein sequence ID" value="CAG8772891.1"/>
    <property type="molecule type" value="Genomic_DNA"/>
</dbReference>
<dbReference type="PANTHER" id="PTHR22605:SF1">
    <property type="entry name" value="RZ-TYPE DOMAIN-CONTAINING PROTEIN"/>
    <property type="match status" value="1"/>
</dbReference>
<dbReference type="PANTHER" id="PTHR22605">
    <property type="entry name" value="RZ-TYPE DOMAIN-CONTAINING PROTEIN"/>
    <property type="match status" value="1"/>
</dbReference>
<reference evidence="1 2" key="1">
    <citation type="submission" date="2021-06" db="EMBL/GenBank/DDBJ databases">
        <authorList>
            <person name="Kallberg Y."/>
            <person name="Tangrot J."/>
            <person name="Rosling A."/>
        </authorList>
    </citation>
    <scope>NUCLEOTIDE SEQUENCE [LARGE SCALE GENOMIC DNA]</scope>
    <source>
        <strain evidence="1 2">120-4 pot B 10/14</strain>
    </source>
</reference>
<comment type="caution">
    <text evidence="1">The sequence shown here is derived from an EMBL/GenBank/DDBJ whole genome shotgun (WGS) entry which is preliminary data.</text>
</comment>
<organism evidence="1 2">
    <name type="scientific">Gigaspora margarita</name>
    <dbReference type="NCBI Taxonomy" id="4874"/>
    <lineage>
        <taxon>Eukaryota</taxon>
        <taxon>Fungi</taxon>
        <taxon>Fungi incertae sedis</taxon>
        <taxon>Mucoromycota</taxon>
        <taxon>Glomeromycotina</taxon>
        <taxon>Glomeromycetes</taxon>
        <taxon>Diversisporales</taxon>
        <taxon>Gigasporaceae</taxon>
        <taxon>Gigaspora</taxon>
    </lineage>
</organism>
<name>A0ABN7VH69_GIGMA</name>
<protein>
    <submittedName>
        <fullName evidence="1">36932_t:CDS:1</fullName>
    </submittedName>
</protein>
<dbReference type="Proteomes" id="UP000789901">
    <property type="component" value="Unassembled WGS sequence"/>
</dbReference>
<accession>A0ABN7VH69</accession>
<evidence type="ECO:0000313" key="2">
    <source>
        <dbReference type="Proteomes" id="UP000789901"/>
    </source>
</evidence>